<dbReference type="InterPro" id="IPR033126">
    <property type="entry name" value="Glyco_hydro_9_Asp/Glu_AS"/>
</dbReference>
<evidence type="ECO:0000313" key="12">
    <source>
        <dbReference type="EMBL" id="KAK9692977.1"/>
    </source>
</evidence>
<evidence type="ECO:0000256" key="5">
    <source>
        <dbReference type="ARBA" id="ARBA00023277"/>
    </source>
</evidence>
<accession>A0ABR2VPW9</accession>
<protein>
    <recommendedName>
        <fullName evidence="9">Endoglucanase</fullName>
        <ecNumber evidence="9">3.2.1.4</ecNumber>
    </recommendedName>
</protein>
<dbReference type="SUPFAM" id="SSF48208">
    <property type="entry name" value="Six-hairpin glycosidases"/>
    <property type="match status" value="1"/>
</dbReference>
<evidence type="ECO:0000256" key="6">
    <source>
        <dbReference type="ARBA" id="ARBA00023295"/>
    </source>
</evidence>
<name>A0ABR2VPW9_9FUNG</name>
<evidence type="ECO:0000259" key="11">
    <source>
        <dbReference type="Pfam" id="PF00759"/>
    </source>
</evidence>
<gene>
    <name evidence="12" type="ORF">K7432_014120</name>
</gene>
<proteinExistence type="inferred from homology"/>
<comment type="catalytic activity">
    <reaction evidence="1 9">
        <text>Endohydrolysis of (1-&gt;4)-beta-D-glucosidic linkages in cellulose, lichenin and cereal beta-D-glucans.</text>
        <dbReference type="EC" id="3.2.1.4"/>
    </reaction>
</comment>
<dbReference type="EMBL" id="JASJQH010008398">
    <property type="protein sequence ID" value="KAK9692977.1"/>
    <property type="molecule type" value="Genomic_DNA"/>
</dbReference>
<keyword evidence="9" id="KW-0732">Signal</keyword>
<evidence type="ECO:0000256" key="3">
    <source>
        <dbReference type="ARBA" id="ARBA00022801"/>
    </source>
</evidence>
<keyword evidence="7 8" id="KW-0624">Polysaccharide degradation</keyword>
<evidence type="ECO:0000256" key="9">
    <source>
        <dbReference type="RuleBase" id="RU361166"/>
    </source>
</evidence>
<keyword evidence="5 8" id="KW-0119">Carbohydrate metabolism</keyword>
<organism evidence="12 13">
    <name type="scientific">Basidiobolus ranarum</name>
    <dbReference type="NCBI Taxonomy" id="34480"/>
    <lineage>
        <taxon>Eukaryota</taxon>
        <taxon>Fungi</taxon>
        <taxon>Fungi incertae sedis</taxon>
        <taxon>Zoopagomycota</taxon>
        <taxon>Entomophthoromycotina</taxon>
        <taxon>Basidiobolomycetes</taxon>
        <taxon>Basidiobolales</taxon>
        <taxon>Basidiobolaceae</taxon>
        <taxon>Basidiobolus</taxon>
    </lineage>
</organism>
<evidence type="ECO:0000256" key="4">
    <source>
        <dbReference type="ARBA" id="ARBA00023001"/>
    </source>
</evidence>
<dbReference type="PANTHER" id="PTHR22298">
    <property type="entry name" value="ENDO-1,4-BETA-GLUCANASE"/>
    <property type="match status" value="1"/>
</dbReference>
<comment type="similarity">
    <text evidence="2 8 9">Belongs to the glycosyl hydrolase 9 (cellulase E) family.</text>
</comment>
<dbReference type="Pfam" id="PF00759">
    <property type="entry name" value="Glyco_hydro_9"/>
    <property type="match status" value="1"/>
</dbReference>
<dbReference type="PROSITE" id="PS00698">
    <property type="entry name" value="GH9_3"/>
    <property type="match status" value="1"/>
</dbReference>
<feature type="chain" id="PRO_5044968815" description="Endoglucanase" evidence="9">
    <location>
        <begin position="24"/>
        <end position="611"/>
    </location>
</feature>
<dbReference type="InterPro" id="IPR008928">
    <property type="entry name" value="6-hairpin_glycosidase_sf"/>
</dbReference>
<reference evidence="12 13" key="1">
    <citation type="submission" date="2023-04" db="EMBL/GenBank/DDBJ databases">
        <title>Genome of Basidiobolus ranarum AG-B5.</title>
        <authorList>
            <person name="Stajich J.E."/>
            <person name="Carter-House D."/>
            <person name="Gryganskyi A."/>
        </authorList>
    </citation>
    <scope>NUCLEOTIDE SEQUENCE [LARGE SCALE GENOMIC DNA]</scope>
    <source>
        <strain evidence="12 13">AG-B5</strain>
    </source>
</reference>
<evidence type="ECO:0000256" key="7">
    <source>
        <dbReference type="ARBA" id="ARBA00023326"/>
    </source>
</evidence>
<keyword evidence="3 8" id="KW-0378">Hydrolase</keyword>
<dbReference type="Gene3D" id="1.50.10.10">
    <property type="match status" value="1"/>
</dbReference>
<evidence type="ECO:0000256" key="10">
    <source>
        <dbReference type="SAM" id="MobiDB-lite"/>
    </source>
</evidence>
<feature type="domain" description="Glycoside hydrolase family 9" evidence="11">
    <location>
        <begin position="66"/>
        <end position="514"/>
    </location>
</feature>
<evidence type="ECO:0000256" key="8">
    <source>
        <dbReference type="PROSITE-ProRule" id="PRU10060"/>
    </source>
</evidence>
<sequence>MKLSNFASASVVLSLCSFQLADSRRVFQLDEQESPKNGTPEDPRITPPGPLASPNYVAPEKAKYDYSEVLHKSQSFYHTQSSGKLPYQRLAWRSDSCFECKGKYGEDLSGGWYEAANTMKWSQPLGYTVMQLAFNILAFGDAMESVNEKNEAMENLKWGTDYLINAHPQPLAFVAQLGTSAVGTTDVDFGYFGPPEFYEQYVPLGIMHTAFYVTPENPSSEIVGIASAAMAATAMIFKDSDPTYSKTLIDHAAQLYNFGSSYPGTFMTSKDTNWTTVKEWYPSTEWRDELALAALFLYQATNNQTYLDEGIKWYNAAVNAGSEWSWDDQGAACHVLLYHITKQEVYKTNAQKFFDSWLPGPQQKVKQTPRGLSFYEKWGSLSYSANTAFGMIYHAKDLGYNDPYSKKLLNHATQQMNYILGDCGRSWVVGFGQDYPQRPYHKGSYNSYIEYPLRGKAQSVVGDDFLNSMTKNRFILYGALVGGPDTDDTFFDDRTNYVYTEVTQDYNAGFQGALAGLMDWYGASNFHAYSDCNLDLGWGHANVTGKQPQYPEDDCYHTCNTNCAKKPSNTAAVSGNGKVTEKKNVSDANSLSYGGISISLVFGLTTLMTMN</sequence>
<dbReference type="InterPro" id="IPR012341">
    <property type="entry name" value="6hp_glycosidase-like_sf"/>
</dbReference>
<dbReference type="InterPro" id="IPR001701">
    <property type="entry name" value="Glyco_hydro_9"/>
</dbReference>
<dbReference type="EC" id="3.2.1.4" evidence="9"/>
<feature type="region of interest" description="Disordered" evidence="10">
    <location>
        <begin position="31"/>
        <end position="56"/>
    </location>
</feature>
<feature type="signal peptide" evidence="9">
    <location>
        <begin position="1"/>
        <end position="23"/>
    </location>
</feature>
<comment type="caution">
    <text evidence="12">The sequence shown here is derived from an EMBL/GenBank/DDBJ whole genome shotgun (WGS) entry which is preliminary data.</text>
</comment>
<feature type="active site" evidence="8">
    <location>
        <position position="501"/>
    </location>
</feature>
<dbReference type="Proteomes" id="UP001479436">
    <property type="component" value="Unassembled WGS sequence"/>
</dbReference>
<keyword evidence="4 9" id="KW-0136">Cellulose degradation</keyword>
<evidence type="ECO:0000313" key="13">
    <source>
        <dbReference type="Proteomes" id="UP001479436"/>
    </source>
</evidence>
<feature type="active site" evidence="8">
    <location>
        <position position="492"/>
    </location>
</feature>
<keyword evidence="6 8" id="KW-0326">Glycosidase</keyword>
<evidence type="ECO:0000256" key="1">
    <source>
        <dbReference type="ARBA" id="ARBA00000966"/>
    </source>
</evidence>
<keyword evidence="13" id="KW-1185">Reference proteome</keyword>
<evidence type="ECO:0000256" key="2">
    <source>
        <dbReference type="ARBA" id="ARBA00007072"/>
    </source>
</evidence>